<evidence type="ECO:0000313" key="2">
    <source>
        <dbReference type="EMBL" id="KAK3765371.1"/>
    </source>
</evidence>
<reference evidence="2" key="1">
    <citation type="journal article" date="2023" name="G3 (Bethesda)">
        <title>A reference genome for the long-term kleptoplast-retaining sea slug Elysia crispata morphotype clarki.</title>
        <authorList>
            <person name="Eastman K.E."/>
            <person name="Pendleton A.L."/>
            <person name="Shaikh M.A."/>
            <person name="Suttiyut T."/>
            <person name="Ogas R."/>
            <person name="Tomko P."/>
            <person name="Gavelis G."/>
            <person name="Widhalm J.R."/>
            <person name="Wisecaver J.H."/>
        </authorList>
    </citation>
    <scope>NUCLEOTIDE SEQUENCE</scope>
    <source>
        <strain evidence="2">ECLA1</strain>
    </source>
</reference>
<name>A0AAE0ZB13_9GAST</name>
<dbReference type="Proteomes" id="UP001283361">
    <property type="component" value="Unassembled WGS sequence"/>
</dbReference>
<dbReference type="EMBL" id="JAWDGP010004318">
    <property type="protein sequence ID" value="KAK3765371.1"/>
    <property type="molecule type" value="Genomic_DNA"/>
</dbReference>
<evidence type="ECO:0000256" key="1">
    <source>
        <dbReference type="SAM" id="MobiDB-lite"/>
    </source>
</evidence>
<feature type="compositionally biased region" description="Polar residues" evidence="1">
    <location>
        <begin position="1"/>
        <end position="12"/>
    </location>
</feature>
<proteinExistence type="predicted"/>
<keyword evidence="3" id="KW-1185">Reference proteome</keyword>
<feature type="region of interest" description="Disordered" evidence="1">
    <location>
        <begin position="1"/>
        <end position="37"/>
    </location>
</feature>
<sequence>MSQWTDRTTTLDSPPHRHNFPHQSNLTFAEGATPEWPSTECGVPKLTTRSSKVGPTLSPCFPCRPTTYGRQYYFTLYSRVWQRAQRPLQRTINGGAQHQQQYHRQPDL</sequence>
<organism evidence="2 3">
    <name type="scientific">Elysia crispata</name>
    <name type="common">lettuce slug</name>
    <dbReference type="NCBI Taxonomy" id="231223"/>
    <lineage>
        <taxon>Eukaryota</taxon>
        <taxon>Metazoa</taxon>
        <taxon>Spiralia</taxon>
        <taxon>Lophotrochozoa</taxon>
        <taxon>Mollusca</taxon>
        <taxon>Gastropoda</taxon>
        <taxon>Heterobranchia</taxon>
        <taxon>Euthyneura</taxon>
        <taxon>Panpulmonata</taxon>
        <taxon>Sacoglossa</taxon>
        <taxon>Placobranchoidea</taxon>
        <taxon>Plakobranchidae</taxon>
        <taxon>Elysia</taxon>
    </lineage>
</organism>
<comment type="caution">
    <text evidence="2">The sequence shown here is derived from an EMBL/GenBank/DDBJ whole genome shotgun (WGS) entry which is preliminary data.</text>
</comment>
<protein>
    <submittedName>
        <fullName evidence="2">Uncharacterized protein</fullName>
    </submittedName>
</protein>
<gene>
    <name evidence="2" type="ORF">RRG08_065127</name>
</gene>
<dbReference type="AlphaFoldDB" id="A0AAE0ZB13"/>
<evidence type="ECO:0000313" key="3">
    <source>
        <dbReference type="Proteomes" id="UP001283361"/>
    </source>
</evidence>
<accession>A0AAE0ZB13</accession>